<accession>A0A545VR04</accession>
<name>A0A545VR04_9HYPO</name>
<dbReference type="GO" id="GO:0007059">
    <property type="term" value="P:chromosome segregation"/>
    <property type="evidence" value="ECO:0007669"/>
    <property type="project" value="InterPro"/>
</dbReference>
<gene>
    <name evidence="3" type="ORF">IF1G_09113</name>
</gene>
<protein>
    <submittedName>
        <fullName evidence="3">Kinetochore protein mis13</fullName>
    </submittedName>
</protein>
<dbReference type="EMBL" id="SPUK01000016">
    <property type="protein sequence ID" value="TQV92041.1"/>
    <property type="molecule type" value="Genomic_DNA"/>
</dbReference>
<feature type="coiled-coil region" evidence="1">
    <location>
        <begin position="319"/>
        <end position="346"/>
    </location>
</feature>
<feature type="compositionally biased region" description="Polar residues" evidence="2">
    <location>
        <begin position="138"/>
        <end position="162"/>
    </location>
</feature>
<dbReference type="InterPro" id="IPR013218">
    <property type="entry name" value="Dsn1/Mis13"/>
</dbReference>
<proteinExistence type="predicted"/>
<feature type="compositionally biased region" description="Basic and acidic residues" evidence="2">
    <location>
        <begin position="122"/>
        <end position="133"/>
    </location>
</feature>
<feature type="compositionally biased region" description="Basic and acidic residues" evidence="2">
    <location>
        <begin position="41"/>
        <end position="53"/>
    </location>
</feature>
<evidence type="ECO:0000313" key="3">
    <source>
        <dbReference type="EMBL" id="TQV92041.1"/>
    </source>
</evidence>
<dbReference type="STRING" id="43265.A0A545VR04"/>
<feature type="compositionally biased region" description="Low complexity" evidence="2">
    <location>
        <begin position="70"/>
        <end position="102"/>
    </location>
</feature>
<organism evidence="3 4">
    <name type="scientific">Cordyceps javanica</name>
    <dbReference type="NCBI Taxonomy" id="43265"/>
    <lineage>
        <taxon>Eukaryota</taxon>
        <taxon>Fungi</taxon>
        <taxon>Dikarya</taxon>
        <taxon>Ascomycota</taxon>
        <taxon>Pezizomycotina</taxon>
        <taxon>Sordariomycetes</taxon>
        <taxon>Hypocreomycetidae</taxon>
        <taxon>Hypocreales</taxon>
        <taxon>Cordycipitaceae</taxon>
        <taxon>Cordyceps</taxon>
    </lineage>
</organism>
<feature type="region of interest" description="Disordered" evidence="2">
    <location>
        <begin position="349"/>
        <end position="370"/>
    </location>
</feature>
<evidence type="ECO:0000256" key="1">
    <source>
        <dbReference type="SAM" id="Coils"/>
    </source>
</evidence>
<dbReference type="OrthoDB" id="3364649at2759"/>
<feature type="compositionally biased region" description="Basic and acidic residues" evidence="2">
    <location>
        <begin position="103"/>
        <end position="113"/>
    </location>
</feature>
<dbReference type="PANTHER" id="PTHR14778">
    <property type="entry name" value="KINETOCHORE-ASSOCIATED PROTEIN DSN1 HOMOLOG"/>
    <property type="match status" value="1"/>
</dbReference>
<dbReference type="AlphaFoldDB" id="A0A545VR04"/>
<keyword evidence="1" id="KW-0175">Coiled coil</keyword>
<feature type="region of interest" description="Disordered" evidence="2">
    <location>
        <begin position="1"/>
        <end position="226"/>
    </location>
</feature>
<keyword evidence="4" id="KW-1185">Reference proteome</keyword>
<evidence type="ECO:0000313" key="4">
    <source>
        <dbReference type="Proteomes" id="UP000315783"/>
    </source>
</evidence>
<sequence>MTTLVAIRTSPLDSSMSNQSDRRTGKRLAAAYDFENDDGFEFTRKPKKPRTDEVAATAVPVRRSPRNKPAAAERTATTTTTTTATTTRTTTSQRRTGAASPLRDAERRRREASAGRAAKHDRKTDKTSRRDGGDNENAGRSANNFQSPPRGTTTIVLPTSDTPVMARNKEMRKKAAEGVPTSSTSSSSSRGGGGSSSSSSNHRRSSLGTRGRRASTLIENGQTATPHADLDAKDFYKHIPSDGLLEPLRMKQLLTWCSARALPEKPKQGVPSTDPTLGARAILNDLLKEFSTRPEFSNWLGRDESVAPVARVLKPNPRNMELDKKRIALEARIQRLQEEKNAWLALQKPPADQPQLFPPENDDNDNAASRKHPALPAIDLLDADEGRIHRYLAAELEPLAVARTRARARLQAVQATLEWETDQLADSVHKLEQRVRVAGRQADAVLRMAAERLKRREDRERRSAGTREMPVMEILRSLGSLLPERGGGSGL</sequence>
<evidence type="ECO:0000256" key="2">
    <source>
        <dbReference type="SAM" id="MobiDB-lite"/>
    </source>
</evidence>
<feature type="compositionally biased region" description="Basic and acidic residues" evidence="2">
    <location>
        <begin position="167"/>
        <end position="176"/>
    </location>
</feature>
<reference evidence="3 4" key="1">
    <citation type="journal article" date="2019" name="Appl. Microbiol. Biotechnol.">
        <title>Genome sequence of Isaria javanica and comparative genome analysis insights into family S53 peptidase evolution in fungal entomopathogens.</title>
        <authorList>
            <person name="Lin R."/>
            <person name="Zhang X."/>
            <person name="Xin B."/>
            <person name="Zou M."/>
            <person name="Gao Y."/>
            <person name="Qin F."/>
            <person name="Hu Q."/>
            <person name="Xie B."/>
            <person name="Cheng X."/>
        </authorList>
    </citation>
    <scope>NUCLEOTIDE SEQUENCE [LARGE SCALE GENOMIC DNA]</scope>
    <source>
        <strain evidence="3 4">IJ1G</strain>
    </source>
</reference>
<dbReference type="PANTHER" id="PTHR14778:SF2">
    <property type="entry name" value="KINETOCHORE-ASSOCIATED PROTEIN DSN1 HOMOLOG"/>
    <property type="match status" value="1"/>
</dbReference>
<comment type="caution">
    <text evidence="3">The sequence shown here is derived from an EMBL/GenBank/DDBJ whole genome shotgun (WGS) entry which is preliminary data.</text>
</comment>
<dbReference type="Pfam" id="PF08202">
    <property type="entry name" value="MIS13"/>
    <property type="match status" value="1"/>
</dbReference>
<dbReference type="GO" id="GO:0000444">
    <property type="term" value="C:MIS12/MIND type complex"/>
    <property type="evidence" value="ECO:0007669"/>
    <property type="project" value="InterPro"/>
</dbReference>
<dbReference type="GO" id="GO:0051301">
    <property type="term" value="P:cell division"/>
    <property type="evidence" value="ECO:0007669"/>
    <property type="project" value="InterPro"/>
</dbReference>
<feature type="compositionally biased region" description="Basic residues" evidence="2">
    <location>
        <begin position="201"/>
        <end position="213"/>
    </location>
</feature>
<dbReference type="Proteomes" id="UP000315783">
    <property type="component" value="Unassembled WGS sequence"/>
</dbReference>